<evidence type="ECO:0000256" key="1">
    <source>
        <dbReference type="ARBA" id="ARBA00022603"/>
    </source>
</evidence>
<organism evidence="5 6">
    <name type="scientific">Acacia crassicarpa</name>
    <name type="common">northern wattle</name>
    <dbReference type="NCBI Taxonomy" id="499986"/>
    <lineage>
        <taxon>Eukaryota</taxon>
        <taxon>Viridiplantae</taxon>
        <taxon>Streptophyta</taxon>
        <taxon>Embryophyta</taxon>
        <taxon>Tracheophyta</taxon>
        <taxon>Spermatophyta</taxon>
        <taxon>Magnoliopsida</taxon>
        <taxon>eudicotyledons</taxon>
        <taxon>Gunneridae</taxon>
        <taxon>Pentapetalae</taxon>
        <taxon>rosids</taxon>
        <taxon>fabids</taxon>
        <taxon>Fabales</taxon>
        <taxon>Fabaceae</taxon>
        <taxon>Caesalpinioideae</taxon>
        <taxon>mimosoid clade</taxon>
        <taxon>Acacieae</taxon>
        <taxon>Acacia</taxon>
    </lineage>
</organism>
<reference evidence="5" key="1">
    <citation type="submission" date="2023-10" db="EMBL/GenBank/DDBJ databases">
        <title>Chromosome-level genome of the transformable northern wattle, Acacia crassicarpa.</title>
        <authorList>
            <person name="Massaro I."/>
            <person name="Sinha N.R."/>
            <person name="Poethig S."/>
            <person name="Leichty A.R."/>
        </authorList>
    </citation>
    <scope>NUCLEOTIDE SEQUENCE</scope>
    <source>
        <strain evidence="5">Acra3RX</strain>
        <tissue evidence="5">Leaf</tissue>
    </source>
</reference>
<keyword evidence="4" id="KW-0460">Magnesium</keyword>
<sequence>MEVEQILHMNKGVGDTSYAMNSTVQNTIISLSKATTREAIVKTVCSTWTDSMGIADLGCSSGPNTLLVISDILDTVCATTRRLERPSPELKVYLNDLYTNDFNNIFASLPGFYRKRRQDRASETGRCFIFGAPGSFYGPLFPANSLHFVHSSSSLHWLSQVPAGLEEEGRVVNKGKIYISESSPGRVLEAYGRQFHNDFTVFLKSRSREMVKGGRMVLSLIGRDSSDPTTPQSCYQWELLAQALLSLASQGLIEEQKVDEFDVPYYAPFMGELKSAVEKEGSFVVEREEVCEIDWDGGDAAVGGTVVSRGERVARTVRAVVESLLESQFGSHVTDKVFQVYTQLVDQHLSHTSAKYINLIVTLVKHA</sequence>
<keyword evidence="2" id="KW-0808">Transferase</keyword>
<dbReference type="GO" id="GO:0008168">
    <property type="term" value="F:methyltransferase activity"/>
    <property type="evidence" value="ECO:0007669"/>
    <property type="project" value="UniProtKB-KW"/>
</dbReference>
<dbReference type="SUPFAM" id="SSF53335">
    <property type="entry name" value="S-adenosyl-L-methionine-dependent methyltransferases"/>
    <property type="match status" value="1"/>
</dbReference>
<keyword evidence="1" id="KW-0489">Methyltransferase</keyword>
<dbReference type="EMBL" id="JAWXYG010000003">
    <property type="protein sequence ID" value="KAK4276560.1"/>
    <property type="molecule type" value="Genomic_DNA"/>
</dbReference>
<dbReference type="GO" id="GO:0046872">
    <property type="term" value="F:metal ion binding"/>
    <property type="evidence" value="ECO:0007669"/>
    <property type="project" value="UniProtKB-KW"/>
</dbReference>
<evidence type="ECO:0000256" key="3">
    <source>
        <dbReference type="ARBA" id="ARBA00022723"/>
    </source>
</evidence>
<dbReference type="Proteomes" id="UP001293593">
    <property type="component" value="Unassembled WGS sequence"/>
</dbReference>
<keyword evidence="3" id="KW-0479">Metal-binding</keyword>
<keyword evidence="6" id="KW-1185">Reference proteome</keyword>
<evidence type="ECO:0000313" key="6">
    <source>
        <dbReference type="Proteomes" id="UP001293593"/>
    </source>
</evidence>
<dbReference type="InterPro" id="IPR042086">
    <property type="entry name" value="MeTrfase_capping"/>
</dbReference>
<evidence type="ECO:0000256" key="2">
    <source>
        <dbReference type="ARBA" id="ARBA00022679"/>
    </source>
</evidence>
<dbReference type="InterPro" id="IPR029063">
    <property type="entry name" value="SAM-dependent_MTases_sf"/>
</dbReference>
<dbReference type="PANTHER" id="PTHR31009">
    <property type="entry name" value="S-ADENOSYL-L-METHIONINE:CARBOXYL METHYLTRANSFERASE FAMILY PROTEIN"/>
    <property type="match status" value="1"/>
</dbReference>
<dbReference type="InterPro" id="IPR005299">
    <property type="entry name" value="MeTrfase_7"/>
</dbReference>
<accession>A0AAE1KKY2</accession>
<dbReference type="Gene3D" id="1.10.1200.270">
    <property type="entry name" value="Methyltransferase, alpha-helical capping domain"/>
    <property type="match status" value="1"/>
</dbReference>
<gene>
    <name evidence="5" type="ORF">QN277_014693</name>
</gene>
<name>A0AAE1KKY2_9FABA</name>
<protein>
    <recommendedName>
        <fullName evidence="7">Jasmonate O-methyltransferase</fullName>
    </recommendedName>
</protein>
<dbReference type="AlphaFoldDB" id="A0AAE1KKY2"/>
<comment type="caution">
    <text evidence="5">The sequence shown here is derived from an EMBL/GenBank/DDBJ whole genome shotgun (WGS) entry which is preliminary data.</text>
</comment>
<dbReference type="GO" id="GO:0032259">
    <property type="term" value="P:methylation"/>
    <property type="evidence" value="ECO:0007669"/>
    <property type="project" value="UniProtKB-KW"/>
</dbReference>
<dbReference type="Pfam" id="PF03492">
    <property type="entry name" value="Methyltransf_7"/>
    <property type="match status" value="1"/>
</dbReference>
<evidence type="ECO:0008006" key="7">
    <source>
        <dbReference type="Google" id="ProtNLM"/>
    </source>
</evidence>
<evidence type="ECO:0000313" key="5">
    <source>
        <dbReference type="EMBL" id="KAK4276560.1"/>
    </source>
</evidence>
<proteinExistence type="predicted"/>
<dbReference type="Gene3D" id="3.40.50.150">
    <property type="entry name" value="Vaccinia Virus protein VP39"/>
    <property type="match status" value="1"/>
</dbReference>
<evidence type="ECO:0000256" key="4">
    <source>
        <dbReference type="ARBA" id="ARBA00022842"/>
    </source>
</evidence>